<accession>A0A1Y6FU44</accession>
<dbReference type="CDD" id="cd00077">
    <property type="entry name" value="HDc"/>
    <property type="match status" value="1"/>
</dbReference>
<dbReference type="PROSITE" id="PS51832">
    <property type="entry name" value="HD_GYP"/>
    <property type="match status" value="1"/>
</dbReference>
<dbReference type="InterPro" id="IPR037522">
    <property type="entry name" value="HD_GYP_dom"/>
</dbReference>
<dbReference type="SMART" id="SM00471">
    <property type="entry name" value="HDc"/>
    <property type="match status" value="1"/>
</dbReference>
<dbReference type="PANTHER" id="PTHR43155:SF2">
    <property type="entry name" value="CYCLIC DI-GMP PHOSPHODIESTERASE PA4108"/>
    <property type="match status" value="1"/>
</dbReference>
<dbReference type="SUPFAM" id="SSF109604">
    <property type="entry name" value="HD-domain/PDEase-like"/>
    <property type="match status" value="1"/>
</dbReference>
<evidence type="ECO:0000259" key="2">
    <source>
        <dbReference type="PROSITE" id="PS51832"/>
    </source>
</evidence>
<feature type="compositionally biased region" description="Low complexity" evidence="1">
    <location>
        <begin position="78"/>
        <end position="95"/>
    </location>
</feature>
<feature type="domain" description="HD-GYP" evidence="2">
    <location>
        <begin position="159"/>
        <end position="354"/>
    </location>
</feature>
<gene>
    <name evidence="3" type="ORF">SAMN06295984_3030</name>
</gene>
<protein>
    <submittedName>
        <fullName evidence="3">HD-GYP domain, c-di-GMP phosphodiesterase class II (Or its inactivated variant)</fullName>
    </submittedName>
</protein>
<dbReference type="Pfam" id="PF13487">
    <property type="entry name" value="HD_5"/>
    <property type="match status" value="1"/>
</dbReference>
<proteinExistence type="predicted"/>
<sequence length="442" mass="49355">MLVRIKPEEAQIGMFVHGFEGSWFDHPFWRRHFRVETMEQLLRIRASAIDALIIDKSRSDIDEATDAPWPESVAAKLPARPQPSRAAARPIAWPEPMVPPPPPPRDEPRQRKGYAAECRRARRAIERSREAVSEMFETARLGRAVEARRMVPLAKSIGASIERDPKALINLVRLKEKDQYTYLHSVAVCALMMNFARHLELDERVVQDLGVAGLLHDVGKIAISDDILTKSGALSALERDSVRGHPAAGHQLLANSKDVPEAALEVCLRHHEKVDGAGYPDGLSGEALSLFARMGAICDVYDAVTSERPYKDPWTPCEALTEMQQWQGHFDSRLLEQFADSLGIYPVGTLVRLSCGELGVVTGSAGDYAEDVMVRIFFDCETLTEIAFHDRAIAPSADNPRIVGRDSPTFWRFADWDAMRHRILAARVDIMPADEEVARLSP</sequence>
<dbReference type="EMBL" id="FXWL01000003">
    <property type="protein sequence ID" value="SMQ79027.1"/>
    <property type="molecule type" value="Genomic_DNA"/>
</dbReference>
<dbReference type="GO" id="GO:0008081">
    <property type="term" value="F:phosphoric diester hydrolase activity"/>
    <property type="evidence" value="ECO:0007669"/>
    <property type="project" value="UniProtKB-ARBA"/>
</dbReference>
<dbReference type="Proteomes" id="UP000194469">
    <property type="component" value="Unassembled WGS sequence"/>
</dbReference>
<evidence type="ECO:0000313" key="4">
    <source>
        <dbReference type="Proteomes" id="UP000194469"/>
    </source>
</evidence>
<keyword evidence="4" id="KW-1185">Reference proteome</keyword>
<dbReference type="InterPro" id="IPR003607">
    <property type="entry name" value="HD/PDEase_dom"/>
</dbReference>
<dbReference type="RefSeq" id="WP_086457793.1">
    <property type="nucleotide sequence ID" value="NZ_FXWL01000003.1"/>
</dbReference>
<dbReference type="PANTHER" id="PTHR43155">
    <property type="entry name" value="CYCLIC DI-GMP PHOSPHODIESTERASE PA4108-RELATED"/>
    <property type="match status" value="1"/>
</dbReference>
<evidence type="ECO:0000256" key="1">
    <source>
        <dbReference type="SAM" id="MobiDB-lite"/>
    </source>
</evidence>
<name>A0A1Y6FU44_9SPHN</name>
<evidence type="ECO:0000313" key="3">
    <source>
        <dbReference type="EMBL" id="SMQ79027.1"/>
    </source>
</evidence>
<feature type="region of interest" description="Disordered" evidence="1">
    <location>
        <begin position="77"/>
        <end position="113"/>
    </location>
</feature>
<reference evidence="4" key="1">
    <citation type="submission" date="2017-04" db="EMBL/GenBank/DDBJ databases">
        <authorList>
            <person name="Varghese N."/>
            <person name="Submissions S."/>
        </authorList>
    </citation>
    <scope>NUCLEOTIDE SEQUENCE [LARGE SCALE GENOMIC DNA]</scope>
    <source>
        <strain evidence="4">UI2</strain>
    </source>
</reference>
<dbReference type="Gene3D" id="1.10.3210.10">
    <property type="entry name" value="Hypothetical protein af1432"/>
    <property type="match status" value="1"/>
</dbReference>
<dbReference type="AlphaFoldDB" id="A0A1Y6FU44"/>
<dbReference type="GeneID" id="303002784"/>
<dbReference type="Pfam" id="PF11871">
    <property type="entry name" value="DUF3391"/>
    <property type="match status" value="1"/>
</dbReference>
<dbReference type="InterPro" id="IPR021812">
    <property type="entry name" value="DUF3391"/>
</dbReference>
<organism evidence="3 4">
    <name type="scientific">Sphingopyxis terrae subsp. ummariensis</name>
    <dbReference type="NCBI Taxonomy" id="429001"/>
    <lineage>
        <taxon>Bacteria</taxon>
        <taxon>Pseudomonadati</taxon>
        <taxon>Pseudomonadota</taxon>
        <taxon>Alphaproteobacteria</taxon>
        <taxon>Sphingomonadales</taxon>
        <taxon>Sphingomonadaceae</taxon>
        <taxon>Sphingopyxis</taxon>
    </lineage>
</organism>